<evidence type="ECO:0000256" key="1">
    <source>
        <dbReference type="ARBA" id="ARBA00010163"/>
    </source>
</evidence>
<dbReference type="Gene3D" id="1.25.40.680">
    <property type="entry name" value="Type VII secretion system EssB, C-terminal-like domain"/>
    <property type="match status" value="1"/>
</dbReference>
<dbReference type="Proteomes" id="UP001165240">
    <property type="component" value="Unassembled WGS sequence"/>
</dbReference>
<comment type="caution">
    <text evidence="3">The sequence shown here is derived from an EMBL/GenBank/DDBJ whole genome shotgun (WGS) entry which is preliminary data.</text>
</comment>
<reference evidence="3" key="1">
    <citation type="journal article" date="2024" name="Appl Microbiol">
        <title>Effect of kuratsuki Bacillus and Priestia on Taste of Sake.</title>
        <authorList>
            <person name="Kobayashi K."/>
            <person name="Nishida H."/>
        </authorList>
    </citation>
    <scope>NUCLEOTIDE SEQUENCE</scope>
    <source>
        <strain evidence="3">B-12</strain>
    </source>
</reference>
<dbReference type="Gene3D" id="1.10.510.10">
    <property type="entry name" value="Transferase(Phosphotransferase) domain 1"/>
    <property type="match status" value="1"/>
</dbReference>
<sequence>MAKSNMFLEGTLKVEGRKCEYRISTSLTKIDAVSELKPLKSPSHLFFDCTEIHYDKQYTILNYEIEEGFVPLPRARKQAPLQKLAIAENLLTFRFLGESEYTTFLYPENLYFKQLQEVKALYRGLKGLTNPIDQNDFYYIQCLIVYLFTKHSFDSLRKQGIYSVYEDLSDFLKHIADARNFDDIEIAIVRERERLQETYMKELDSKRKTAMPQPNKLLTIGGAIVLAIGLSGGSFALGKSIYAPSEASTVAATTNQNDLKQSNEILQAYRLQYKGQNDELVKLLSTKKQLNAEEKSLLQQGYIGIGNYAEAAKMSSEEDVVKYLVAHNDEGLKNWKSDSPLVQFEQAYINRDFNKVIELKDKIKPDDRQKGMLASSYINTNKAKEAFDLAKGLNDKSLMIQAKNKQIDLIKSDKEKDDDQKKKEIESIQKEIENINKA</sequence>
<organism evidence="3 4">
    <name type="scientific">Priestia megaterium</name>
    <name type="common">Bacillus megaterium</name>
    <dbReference type="NCBI Taxonomy" id="1404"/>
    <lineage>
        <taxon>Bacteria</taxon>
        <taxon>Bacillati</taxon>
        <taxon>Bacillota</taxon>
        <taxon>Bacilli</taxon>
        <taxon>Bacillales</taxon>
        <taxon>Bacillaceae</taxon>
        <taxon>Priestia</taxon>
    </lineage>
</organism>
<feature type="coiled-coil region" evidence="2">
    <location>
        <begin position="273"/>
        <end position="300"/>
    </location>
</feature>
<keyword evidence="2" id="KW-0175">Coiled coil</keyword>
<gene>
    <name evidence="3" type="ORF">ShirakiTB12_54230</name>
</gene>
<protein>
    <recommendedName>
        <fullName evidence="5">Type VII secretion protein EssB</fullName>
    </recommendedName>
</protein>
<evidence type="ECO:0000313" key="4">
    <source>
        <dbReference type="Proteomes" id="UP001165240"/>
    </source>
</evidence>
<dbReference type="EMBL" id="BSYK01000004">
    <property type="protein sequence ID" value="GMG76954.1"/>
    <property type="molecule type" value="Genomic_DNA"/>
</dbReference>
<proteinExistence type="inferred from homology"/>
<accession>A0AAX6BTA3</accession>
<dbReference type="AlphaFoldDB" id="A0AAX6BTA3"/>
<dbReference type="InterPro" id="IPR018778">
    <property type="entry name" value="T7SS_EssB"/>
</dbReference>
<feature type="coiled-coil region" evidence="2">
    <location>
        <begin position="411"/>
        <end position="438"/>
    </location>
</feature>
<comment type="similarity">
    <text evidence="1">Belongs to the EssB family.</text>
</comment>
<evidence type="ECO:0008006" key="5">
    <source>
        <dbReference type="Google" id="ProtNLM"/>
    </source>
</evidence>
<evidence type="ECO:0000256" key="2">
    <source>
        <dbReference type="SAM" id="Coils"/>
    </source>
</evidence>
<dbReference type="Pfam" id="PF10140">
    <property type="entry name" value="YukC"/>
    <property type="match status" value="1"/>
</dbReference>
<name>A0AAX6BTA3_PRIMG</name>
<evidence type="ECO:0000313" key="3">
    <source>
        <dbReference type="EMBL" id="GMG76954.1"/>
    </source>
</evidence>
<dbReference type="RefSeq" id="WP_205664340.1">
    <property type="nucleotide sequence ID" value="NZ_BSYK01000004.1"/>
</dbReference>
<dbReference type="InterPro" id="IPR042565">
    <property type="entry name" value="T7SS_EssB_C"/>
</dbReference>